<comment type="subcellular location">
    <subcellularLocation>
        <location evidence="1">Cell membrane</location>
    </subcellularLocation>
</comment>
<dbReference type="GO" id="GO:0005886">
    <property type="term" value="C:plasma membrane"/>
    <property type="evidence" value="ECO:0007669"/>
    <property type="project" value="UniProtKB-SubCell"/>
</dbReference>
<evidence type="ECO:0000256" key="5">
    <source>
        <dbReference type="ARBA" id="ARBA00023136"/>
    </source>
</evidence>
<name>A0A0G1ETX9_9BACT</name>
<keyword evidence="3" id="KW-0328">Glycosyltransferase</keyword>
<keyword evidence="5" id="KW-0472">Membrane</keyword>
<dbReference type="STRING" id="1618446.UV61_C0009G0063"/>
<dbReference type="EMBL" id="LCFD01000009">
    <property type="protein sequence ID" value="KKS86536.1"/>
    <property type="molecule type" value="Genomic_DNA"/>
</dbReference>
<accession>A0A0G1ETX9</accession>
<dbReference type="Proteomes" id="UP000034050">
    <property type="component" value="Unassembled WGS sequence"/>
</dbReference>
<gene>
    <name evidence="7" type="ORF">UV61_C0009G0063</name>
</gene>
<evidence type="ECO:0000313" key="8">
    <source>
        <dbReference type="Proteomes" id="UP000034050"/>
    </source>
</evidence>
<evidence type="ECO:0000313" key="7">
    <source>
        <dbReference type="EMBL" id="KKS86536.1"/>
    </source>
</evidence>
<dbReference type="PANTHER" id="PTHR43646:SF2">
    <property type="entry name" value="GLYCOSYLTRANSFERASE 2-LIKE DOMAIN-CONTAINING PROTEIN"/>
    <property type="match status" value="1"/>
</dbReference>
<proteinExistence type="predicted"/>
<protein>
    <submittedName>
        <fullName evidence="7">Glycosyl transferase family 2</fullName>
    </submittedName>
</protein>
<organism evidence="7 8">
    <name type="scientific">Candidatus Gottesmanbacteria bacterium GW2011_GWB1_43_11</name>
    <dbReference type="NCBI Taxonomy" id="1618446"/>
    <lineage>
        <taxon>Bacteria</taxon>
        <taxon>Candidatus Gottesmaniibacteriota</taxon>
    </lineage>
</organism>
<dbReference type="Pfam" id="PF00535">
    <property type="entry name" value="Glycos_transf_2"/>
    <property type="match status" value="1"/>
</dbReference>
<feature type="domain" description="Glycosyltransferase 2-like" evidence="6">
    <location>
        <begin position="7"/>
        <end position="164"/>
    </location>
</feature>
<sequence>MTKPFFSVVVPTLNEADFVLRLLEDLTRQTEHGFEVILVDGKSTDGTVVKAQTFASKMPLTILTSQKKNVGWQRNLGAEAAKGQYVVFFDADVQITPRFLKLLRRQIERTKPPFVTTYLRADSTIVNDRIIASLFNLSIEASLFVERPFVPGFNFIVRRDVLAKAGGFNSRIKHGEDHELATRLYEAGYPLTILKTPRLIFSLRRYRTEGRLAVLRKNALATWHVFTKGHITQEIFEYPMGGGWYKTVKRESVKPQVLPKVRRFVKKLVRLLLE</sequence>
<dbReference type="SUPFAM" id="SSF53448">
    <property type="entry name" value="Nucleotide-diphospho-sugar transferases"/>
    <property type="match status" value="1"/>
</dbReference>
<evidence type="ECO:0000256" key="1">
    <source>
        <dbReference type="ARBA" id="ARBA00004236"/>
    </source>
</evidence>
<evidence type="ECO:0000256" key="2">
    <source>
        <dbReference type="ARBA" id="ARBA00022475"/>
    </source>
</evidence>
<comment type="caution">
    <text evidence="7">The sequence shown here is derived from an EMBL/GenBank/DDBJ whole genome shotgun (WGS) entry which is preliminary data.</text>
</comment>
<dbReference type="GO" id="GO:0016757">
    <property type="term" value="F:glycosyltransferase activity"/>
    <property type="evidence" value="ECO:0007669"/>
    <property type="project" value="UniProtKB-KW"/>
</dbReference>
<evidence type="ECO:0000259" key="6">
    <source>
        <dbReference type="Pfam" id="PF00535"/>
    </source>
</evidence>
<dbReference type="PANTHER" id="PTHR43646">
    <property type="entry name" value="GLYCOSYLTRANSFERASE"/>
    <property type="match status" value="1"/>
</dbReference>
<reference evidence="7 8" key="1">
    <citation type="journal article" date="2015" name="Nature">
        <title>rRNA introns, odd ribosomes, and small enigmatic genomes across a large radiation of phyla.</title>
        <authorList>
            <person name="Brown C.T."/>
            <person name="Hug L.A."/>
            <person name="Thomas B.C."/>
            <person name="Sharon I."/>
            <person name="Castelle C.J."/>
            <person name="Singh A."/>
            <person name="Wilkins M.J."/>
            <person name="Williams K.H."/>
            <person name="Banfield J.F."/>
        </authorList>
    </citation>
    <scope>NUCLEOTIDE SEQUENCE [LARGE SCALE GENOMIC DNA]</scope>
</reference>
<dbReference type="InterPro" id="IPR001173">
    <property type="entry name" value="Glyco_trans_2-like"/>
</dbReference>
<dbReference type="InterPro" id="IPR029044">
    <property type="entry name" value="Nucleotide-diphossugar_trans"/>
</dbReference>
<evidence type="ECO:0000256" key="3">
    <source>
        <dbReference type="ARBA" id="ARBA00022676"/>
    </source>
</evidence>
<evidence type="ECO:0000256" key="4">
    <source>
        <dbReference type="ARBA" id="ARBA00022679"/>
    </source>
</evidence>
<keyword evidence="4 7" id="KW-0808">Transferase</keyword>
<dbReference type="Gene3D" id="3.90.550.10">
    <property type="entry name" value="Spore Coat Polysaccharide Biosynthesis Protein SpsA, Chain A"/>
    <property type="match status" value="1"/>
</dbReference>
<dbReference type="AlphaFoldDB" id="A0A0G1ETX9"/>
<keyword evidence="2" id="KW-1003">Cell membrane</keyword>